<dbReference type="InterPro" id="IPR011257">
    <property type="entry name" value="DNA_glycosylase"/>
</dbReference>
<dbReference type="Pfam" id="PF02805">
    <property type="entry name" value="Ada_Zn_binding"/>
    <property type="match status" value="1"/>
</dbReference>
<dbReference type="PROSITE" id="PS00041">
    <property type="entry name" value="HTH_ARAC_FAMILY_1"/>
    <property type="match status" value="1"/>
</dbReference>
<dbReference type="Proteomes" id="UP001500037">
    <property type="component" value="Unassembled WGS sequence"/>
</dbReference>
<accession>A0ABP4HL99</accession>
<dbReference type="Gene3D" id="3.40.10.10">
    <property type="entry name" value="DNA Methylphosphotriester Repair Domain"/>
    <property type="match status" value="1"/>
</dbReference>
<keyword evidence="8" id="KW-0862">Zinc</keyword>
<comment type="cofactor">
    <cofactor evidence="2">
        <name>Zn(2+)</name>
        <dbReference type="ChEBI" id="CHEBI:29105"/>
    </cofactor>
</comment>
<dbReference type="Gene3D" id="1.10.10.60">
    <property type="entry name" value="Homeodomain-like"/>
    <property type="match status" value="1"/>
</dbReference>
<keyword evidence="6" id="KW-0479">Metal-binding</keyword>
<keyword evidence="5" id="KW-0808">Transferase</keyword>
<dbReference type="EC" id="3.2.2.21" evidence="3"/>
<evidence type="ECO:0000256" key="3">
    <source>
        <dbReference type="ARBA" id="ARBA00012000"/>
    </source>
</evidence>
<dbReference type="SUPFAM" id="SSF48150">
    <property type="entry name" value="DNA-glycosylase"/>
    <property type="match status" value="1"/>
</dbReference>
<dbReference type="Pfam" id="PF12833">
    <property type="entry name" value="HTH_18"/>
    <property type="match status" value="1"/>
</dbReference>
<name>A0ABP4HL99_9ACTN</name>
<dbReference type="CDD" id="cd00056">
    <property type="entry name" value="ENDO3c"/>
    <property type="match status" value="1"/>
</dbReference>
<evidence type="ECO:0000256" key="12">
    <source>
        <dbReference type="ARBA" id="ARBA00023163"/>
    </source>
</evidence>
<dbReference type="Gene3D" id="1.10.1670.10">
    <property type="entry name" value="Helix-hairpin-Helix base-excision DNA repair enzymes (C-terminal)"/>
    <property type="match status" value="1"/>
</dbReference>
<dbReference type="Gene3D" id="3.30.310.20">
    <property type="entry name" value="DNA-3-methyladenine glycosylase AlkA, N-terminal domain"/>
    <property type="match status" value="1"/>
</dbReference>
<dbReference type="SUPFAM" id="SSF46689">
    <property type="entry name" value="Homeodomain-like"/>
    <property type="match status" value="1"/>
</dbReference>
<keyword evidence="11" id="KW-0010">Activator</keyword>
<proteinExistence type="predicted"/>
<evidence type="ECO:0000256" key="9">
    <source>
        <dbReference type="ARBA" id="ARBA00023015"/>
    </source>
</evidence>
<keyword evidence="13" id="KW-0234">DNA repair</keyword>
<protein>
    <recommendedName>
        <fullName evidence="3">DNA-3-methyladenine glycosylase II</fullName>
        <ecNumber evidence="3">3.2.2.21</ecNumber>
    </recommendedName>
</protein>
<evidence type="ECO:0000256" key="4">
    <source>
        <dbReference type="ARBA" id="ARBA00022603"/>
    </source>
</evidence>
<dbReference type="PROSITE" id="PS01124">
    <property type="entry name" value="HTH_ARAC_FAMILY_2"/>
    <property type="match status" value="1"/>
</dbReference>
<evidence type="ECO:0000256" key="1">
    <source>
        <dbReference type="ARBA" id="ARBA00000086"/>
    </source>
</evidence>
<dbReference type="PANTHER" id="PTHR43003:SF13">
    <property type="entry name" value="DNA-3-METHYLADENINE GLYCOSYLASE 2"/>
    <property type="match status" value="1"/>
</dbReference>
<keyword evidence="12" id="KW-0804">Transcription</keyword>
<evidence type="ECO:0000256" key="2">
    <source>
        <dbReference type="ARBA" id="ARBA00001947"/>
    </source>
</evidence>
<gene>
    <name evidence="16" type="ORF">GCM10009665_70280</name>
</gene>
<organism evidence="16 17">
    <name type="scientific">Kitasatospora nipponensis</name>
    <dbReference type="NCBI Taxonomy" id="258049"/>
    <lineage>
        <taxon>Bacteria</taxon>
        <taxon>Bacillati</taxon>
        <taxon>Actinomycetota</taxon>
        <taxon>Actinomycetes</taxon>
        <taxon>Kitasatosporales</taxon>
        <taxon>Streptomycetaceae</taxon>
        <taxon>Kitasatospora</taxon>
    </lineage>
</organism>
<dbReference type="EMBL" id="BAAALF010000226">
    <property type="protein sequence ID" value="GAA1272185.1"/>
    <property type="molecule type" value="Genomic_DNA"/>
</dbReference>
<evidence type="ECO:0000256" key="8">
    <source>
        <dbReference type="ARBA" id="ARBA00022833"/>
    </source>
</evidence>
<reference evidence="17" key="1">
    <citation type="journal article" date="2019" name="Int. J. Syst. Evol. Microbiol.">
        <title>The Global Catalogue of Microorganisms (GCM) 10K type strain sequencing project: providing services to taxonomists for standard genome sequencing and annotation.</title>
        <authorList>
            <consortium name="The Broad Institute Genomics Platform"/>
            <consortium name="The Broad Institute Genome Sequencing Center for Infectious Disease"/>
            <person name="Wu L."/>
            <person name="Ma J."/>
        </authorList>
    </citation>
    <scope>NUCLEOTIDE SEQUENCE [LARGE SCALE GENOMIC DNA]</scope>
    <source>
        <strain evidence="17">JCM 13004</strain>
    </source>
</reference>
<evidence type="ECO:0000256" key="11">
    <source>
        <dbReference type="ARBA" id="ARBA00023159"/>
    </source>
</evidence>
<feature type="region of interest" description="Disordered" evidence="14">
    <location>
        <begin position="180"/>
        <end position="199"/>
    </location>
</feature>
<dbReference type="SMART" id="SM01009">
    <property type="entry name" value="AlkA_N"/>
    <property type="match status" value="1"/>
</dbReference>
<evidence type="ECO:0000256" key="10">
    <source>
        <dbReference type="ARBA" id="ARBA00023125"/>
    </source>
</evidence>
<feature type="compositionally biased region" description="Gly residues" evidence="14">
    <location>
        <begin position="186"/>
        <end position="197"/>
    </location>
</feature>
<dbReference type="SMART" id="SM00342">
    <property type="entry name" value="HTH_ARAC"/>
    <property type="match status" value="1"/>
</dbReference>
<dbReference type="InterPro" id="IPR023170">
    <property type="entry name" value="HhH_base_excis_C"/>
</dbReference>
<dbReference type="SUPFAM" id="SSF57884">
    <property type="entry name" value="Ada DNA repair protein, N-terminal domain (N-Ada 10)"/>
    <property type="match status" value="1"/>
</dbReference>
<dbReference type="InterPro" id="IPR004026">
    <property type="entry name" value="Ada_DNA_repair_Zn-bd"/>
</dbReference>
<dbReference type="Gene3D" id="1.10.340.30">
    <property type="entry name" value="Hypothetical protein, domain 2"/>
    <property type="match status" value="1"/>
</dbReference>
<comment type="catalytic activity">
    <reaction evidence="1">
        <text>Hydrolysis of alkylated DNA, releasing 3-methyladenine, 3-methylguanine, 7-methylguanine and 7-methyladenine.</text>
        <dbReference type="EC" id="3.2.2.21"/>
    </reaction>
</comment>
<dbReference type="SMART" id="SM00478">
    <property type="entry name" value="ENDO3c"/>
    <property type="match status" value="1"/>
</dbReference>
<dbReference type="InterPro" id="IPR035451">
    <property type="entry name" value="Ada-like_dom_sf"/>
</dbReference>
<keyword evidence="9" id="KW-0805">Transcription regulation</keyword>
<evidence type="ECO:0000313" key="17">
    <source>
        <dbReference type="Proteomes" id="UP001500037"/>
    </source>
</evidence>
<evidence type="ECO:0000256" key="6">
    <source>
        <dbReference type="ARBA" id="ARBA00022723"/>
    </source>
</evidence>
<dbReference type="InterPro" id="IPR003265">
    <property type="entry name" value="HhH-GPD_domain"/>
</dbReference>
<dbReference type="SUPFAM" id="SSF55945">
    <property type="entry name" value="TATA-box binding protein-like"/>
    <property type="match status" value="1"/>
</dbReference>
<dbReference type="InterPro" id="IPR010316">
    <property type="entry name" value="AlkA_N"/>
</dbReference>
<dbReference type="RefSeq" id="WP_344446264.1">
    <property type="nucleotide sequence ID" value="NZ_BAAALF010000226.1"/>
</dbReference>
<keyword evidence="17" id="KW-1185">Reference proteome</keyword>
<dbReference type="Pfam" id="PF06029">
    <property type="entry name" value="AlkA_N"/>
    <property type="match status" value="1"/>
</dbReference>
<comment type="caution">
    <text evidence="16">The sequence shown here is derived from an EMBL/GenBank/DDBJ whole genome shotgun (WGS) entry which is preliminary data.</text>
</comment>
<dbReference type="InterPro" id="IPR037046">
    <property type="entry name" value="AlkA_N_sf"/>
</dbReference>
<feature type="domain" description="HTH araC/xylS-type" evidence="15">
    <location>
        <begin position="86"/>
        <end position="184"/>
    </location>
</feature>
<evidence type="ECO:0000256" key="7">
    <source>
        <dbReference type="ARBA" id="ARBA00022763"/>
    </source>
</evidence>
<evidence type="ECO:0000259" key="15">
    <source>
        <dbReference type="PROSITE" id="PS01124"/>
    </source>
</evidence>
<dbReference type="PANTHER" id="PTHR43003">
    <property type="entry name" value="DNA-3-METHYLADENINE GLYCOSYLASE"/>
    <property type="match status" value="1"/>
</dbReference>
<dbReference type="InterPro" id="IPR051912">
    <property type="entry name" value="Alkylbase_DNA_Glycosylase/TA"/>
</dbReference>
<keyword evidence="10" id="KW-0238">DNA-binding</keyword>
<dbReference type="InterPro" id="IPR009057">
    <property type="entry name" value="Homeodomain-like_sf"/>
</dbReference>
<evidence type="ECO:0000313" key="16">
    <source>
        <dbReference type="EMBL" id="GAA1272185.1"/>
    </source>
</evidence>
<evidence type="ECO:0000256" key="14">
    <source>
        <dbReference type="SAM" id="MobiDB-lite"/>
    </source>
</evidence>
<keyword evidence="4" id="KW-0489">Methyltransferase</keyword>
<keyword evidence="7" id="KW-0227">DNA damage</keyword>
<dbReference type="InterPro" id="IPR018062">
    <property type="entry name" value="HTH_AraC-typ_CS"/>
</dbReference>
<evidence type="ECO:0000256" key="5">
    <source>
        <dbReference type="ARBA" id="ARBA00022679"/>
    </source>
</evidence>
<dbReference type="InterPro" id="IPR018060">
    <property type="entry name" value="HTH_AraC"/>
</dbReference>
<sequence length="503" mass="53147">MIDDETRYRAVDSRDARFDGVFFTAVKSTGIYCRPSCPAVTPKRVNCTFYPTAAAAQGAGFRACRRCRPDSVPGSPEWNHRADLVGRAMRLIGDGVVDREGVAGLADRLGYSSRQLQRQLTAELGAGPIALARAQRAQAARLLLQTTELPVTEVAFAAGFASVRQFNDTVREVYDRTPSGLRAEAGGAGERGAGGRGRAAAAPAVPGALSLRLAYRGPIDTEHLLDFLALRAVPGVEEVVPGPRGVRTYRRTLALPHGYAIAEVDSLGTAARPDRGWLDCRLRLADLRDLTTAVHRLRALLDLDADPQAVAEQLGAGPLVGPAVAGRPGLRSPGHVDPHELAVRAVLGQQVTVAAARTLAGRLAARSGQPLPEPSGGLTVLFPSAGALAEAESGDLAMPVARQQALRGLCAALADGTVRLDPGVERERAAEQLLALRGIGPWTVGYLRMRALADPDVFLPGDAGVRHGLQRLGLPGDPKAAARISAAWAPWRSYAVHQLWASA</sequence>
<evidence type="ECO:0000256" key="13">
    <source>
        <dbReference type="ARBA" id="ARBA00023204"/>
    </source>
</evidence>